<gene>
    <name evidence="14" type="ORF">H103_02530</name>
</gene>
<dbReference type="Proteomes" id="UP000023758">
    <property type="component" value="Unassembled WGS sequence"/>
</dbReference>
<dbReference type="GO" id="GO:0034039">
    <property type="term" value="F:8-oxo-7,8-dihydroguanine DNA N-glycosylase activity"/>
    <property type="evidence" value="ECO:0007669"/>
    <property type="project" value="TreeGrafter"/>
</dbReference>
<dbReference type="GO" id="GO:0006289">
    <property type="term" value="P:nucleotide-excision repair"/>
    <property type="evidence" value="ECO:0007669"/>
    <property type="project" value="InterPro"/>
</dbReference>
<dbReference type="OrthoDB" id="238681at2759"/>
<evidence type="ECO:0000256" key="7">
    <source>
        <dbReference type="ARBA" id="ARBA00023239"/>
    </source>
</evidence>
<dbReference type="EC" id="4.2.99.18" evidence="3"/>
<evidence type="ECO:0000256" key="12">
    <source>
        <dbReference type="SAM" id="MobiDB-lite"/>
    </source>
</evidence>
<keyword evidence="10" id="KW-0326">Glycosidase</keyword>
<dbReference type="SUPFAM" id="SSF48150">
    <property type="entry name" value="DNA-glycosylase"/>
    <property type="match status" value="1"/>
</dbReference>
<sequence length="426" mass="48269">MSTGRFSEWRKLPLTLKELCIDTTLRCGQSFRWRKLDDEWTCSLYGRVLSLKQDSDSLWYRSFKPSSVESSTLPTPPVSNATTQRGTPDDDDTEALIHHYFNLEYNLSDLYEQWAASDPIFKKKAVQFAGIRIMRQDAWETLVSFICSSNNNIARISQMVEKLCINYGPFIGQLGDQKYYDFPEPSALTGTGVESHLRELGFGYRAKYIYQTAKIVANQREPGWLNSLRNPEKPAFNEKPATPGSGAKGDKSGYREAHEQLLTLQGVGPKVADCVCLMGLGWGESVPVDTHVWQIAQRDYRFGKGKQKTLNKATYDAVGDHFRELWGKEAGWAQSVLFTANLRSFSDRLNPRSEVHDQSTETLKVESKVEATQVKEEVEEDGIRITTRISVKRELSEGEDTGPKDNSSVSEPVPKKRRTRASRSRK</sequence>
<accession>A0A022W8X7</accession>
<dbReference type="Gene3D" id="1.10.340.30">
    <property type="entry name" value="Hypothetical protein, domain 2"/>
    <property type="match status" value="1"/>
</dbReference>
<evidence type="ECO:0000256" key="10">
    <source>
        <dbReference type="ARBA" id="ARBA00023295"/>
    </source>
</evidence>
<evidence type="ECO:0000313" key="14">
    <source>
        <dbReference type="EMBL" id="EZF54754.1"/>
    </source>
</evidence>
<dbReference type="Gene3D" id="3.30.310.40">
    <property type="match status" value="1"/>
</dbReference>
<evidence type="ECO:0000259" key="13">
    <source>
        <dbReference type="SMART" id="SM00478"/>
    </source>
</evidence>
<dbReference type="Gene3D" id="1.10.1670.10">
    <property type="entry name" value="Helix-hairpin-Helix base-excision DNA repair enzymes (C-terminal)"/>
    <property type="match status" value="1"/>
</dbReference>
<dbReference type="GO" id="GO:0005634">
    <property type="term" value="C:nucleus"/>
    <property type="evidence" value="ECO:0007669"/>
    <property type="project" value="UniProtKB-SubCell"/>
</dbReference>
<keyword evidence="6" id="KW-0234">DNA repair</keyword>
<dbReference type="GO" id="GO:0006285">
    <property type="term" value="P:base-excision repair, AP site formation"/>
    <property type="evidence" value="ECO:0007669"/>
    <property type="project" value="UniProtKB-ARBA"/>
</dbReference>
<dbReference type="InterPro" id="IPR012904">
    <property type="entry name" value="OGG_N"/>
</dbReference>
<reference evidence="14" key="1">
    <citation type="submission" date="2014-02" db="EMBL/GenBank/DDBJ databases">
        <title>The Genome Sequence of Trichophyton rubrum (morphotype fischeri) CBS 288.86.</title>
        <authorList>
            <consortium name="The Broad Institute Genomics Platform"/>
            <person name="Cuomo C.A."/>
            <person name="White T.C."/>
            <person name="Graser Y."/>
            <person name="Martinez-Rossi N."/>
            <person name="Heitman J."/>
            <person name="Young S.K."/>
            <person name="Zeng Q."/>
            <person name="Gargeya S."/>
            <person name="Abouelleil A."/>
            <person name="Alvarado L."/>
            <person name="Chapman S.B."/>
            <person name="Gainer-Dewar J."/>
            <person name="Goldberg J."/>
            <person name="Griggs A."/>
            <person name="Gujja S."/>
            <person name="Hansen M."/>
            <person name="Howarth C."/>
            <person name="Imamovic A."/>
            <person name="Larimer J."/>
            <person name="Martinez D."/>
            <person name="Murphy C."/>
            <person name="Pearson M.D."/>
            <person name="Persinoti G."/>
            <person name="Poon T."/>
            <person name="Priest M."/>
            <person name="Roberts A.D."/>
            <person name="Saif S."/>
            <person name="Shea T.D."/>
            <person name="Sykes S.N."/>
            <person name="Wortman J."/>
            <person name="Nusbaum C."/>
            <person name="Birren B."/>
        </authorList>
    </citation>
    <scope>NUCLEOTIDE SEQUENCE [LARGE SCALE GENOMIC DNA]</scope>
    <source>
        <strain evidence="14">CBS 288.86</strain>
    </source>
</reference>
<organism evidence="14">
    <name type="scientific">Trichophyton rubrum CBS 288.86</name>
    <dbReference type="NCBI Taxonomy" id="1215330"/>
    <lineage>
        <taxon>Eukaryota</taxon>
        <taxon>Fungi</taxon>
        <taxon>Dikarya</taxon>
        <taxon>Ascomycota</taxon>
        <taxon>Pezizomycotina</taxon>
        <taxon>Eurotiomycetes</taxon>
        <taxon>Eurotiomycetidae</taxon>
        <taxon>Onygenales</taxon>
        <taxon>Arthrodermataceae</taxon>
        <taxon>Trichophyton</taxon>
    </lineage>
</organism>
<evidence type="ECO:0000256" key="3">
    <source>
        <dbReference type="ARBA" id="ARBA00012720"/>
    </source>
</evidence>
<evidence type="ECO:0000256" key="4">
    <source>
        <dbReference type="ARBA" id="ARBA00022763"/>
    </source>
</evidence>
<feature type="region of interest" description="Disordered" evidence="12">
    <location>
        <begin position="66"/>
        <end position="89"/>
    </location>
</feature>
<keyword evidence="5" id="KW-0378">Hydrolase</keyword>
<evidence type="ECO:0000256" key="11">
    <source>
        <dbReference type="ARBA" id="ARBA00044632"/>
    </source>
</evidence>
<dbReference type="AlphaFoldDB" id="A0A022W8X7"/>
<dbReference type="EMBL" id="KK207776">
    <property type="protein sequence ID" value="EZF54754.1"/>
    <property type="molecule type" value="Genomic_DNA"/>
</dbReference>
<dbReference type="PANTHER" id="PTHR10242:SF2">
    <property type="entry name" value="N-GLYCOSYLASE_DNA LYASE"/>
    <property type="match status" value="1"/>
</dbReference>
<dbReference type="InterPro" id="IPR003265">
    <property type="entry name" value="HhH-GPD_domain"/>
</dbReference>
<comment type="catalytic activity">
    <reaction evidence="11">
        <text>2'-deoxyribonucleotide-(2'-deoxyribose 5'-phosphate)-2'-deoxyribonucleotide-DNA = a 3'-end 2'-deoxyribonucleotide-(2,3-dehydro-2,3-deoxyribose 5'-phosphate)-DNA + a 5'-end 5'-phospho-2'-deoxyribonucleoside-DNA + H(+)</text>
        <dbReference type="Rhea" id="RHEA:66592"/>
        <dbReference type="Rhea" id="RHEA-COMP:13180"/>
        <dbReference type="Rhea" id="RHEA-COMP:16897"/>
        <dbReference type="Rhea" id="RHEA-COMP:17067"/>
        <dbReference type="ChEBI" id="CHEBI:15378"/>
        <dbReference type="ChEBI" id="CHEBI:136412"/>
        <dbReference type="ChEBI" id="CHEBI:157695"/>
        <dbReference type="ChEBI" id="CHEBI:167181"/>
        <dbReference type="EC" id="4.2.99.18"/>
    </reaction>
</comment>
<evidence type="ECO:0000256" key="5">
    <source>
        <dbReference type="ARBA" id="ARBA00022801"/>
    </source>
</evidence>
<dbReference type="SUPFAM" id="SSF55945">
    <property type="entry name" value="TATA-box binding protein-like"/>
    <property type="match status" value="1"/>
</dbReference>
<dbReference type="Pfam" id="PF07934">
    <property type="entry name" value="OGG_N"/>
    <property type="match status" value="1"/>
</dbReference>
<dbReference type="FunFam" id="1.10.1670.10:FF:000005">
    <property type="entry name" value="N-glycosylase/DNA lyase OGG1"/>
    <property type="match status" value="1"/>
</dbReference>
<dbReference type="Pfam" id="PF00730">
    <property type="entry name" value="HhH-GPD"/>
    <property type="match status" value="1"/>
</dbReference>
<dbReference type="HOGENOM" id="CLU_027543_1_1_1"/>
<dbReference type="GO" id="GO:0003684">
    <property type="term" value="F:damaged DNA binding"/>
    <property type="evidence" value="ECO:0007669"/>
    <property type="project" value="InterPro"/>
</dbReference>
<comment type="subcellular location">
    <subcellularLocation>
        <location evidence="1">Nucleus</location>
    </subcellularLocation>
</comment>
<proteinExistence type="inferred from homology"/>
<comment type="similarity">
    <text evidence="2">Belongs to the type-1 OGG1 family.</text>
</comment>
<dbReference type="InterPro" id="IPR011257">
    <property type="entry name" value="DNA_glycosylase"/>
</dbReference>
<evidence type="ECO:0000256" key="1">
    <source>
        <dbReference type="ARBA" id="ARBA00004123"/>
    </source>
</evidence>
<dbReference type="InterPro" id="IPR023170">
    <property type="entry name" value="HhH_base_excis_C"/>
</dbReference>
<feature type="region of interest" description="Disordered" evidence="12">
    <location>
        <begin position="389"/>
        <end position="426"/>
    </location>
</feature>
<protein>
    <recommendedName>
        <fullName evidence="3">DNA-(apurinic or apyrimidinic site) lyase</fullName>
        <ecNumber evidence="3">4.2.99.18</ecNumber>
    </recommendedName>
</protein>
<evidence type="ECO:0000256" key="9">
    <source>
        <dbReference type="ARBA" id="ARBA00023268"/>
    </source>
</evidence>
<evidence type="ECO:0000256" key="6">
    <source>
        <dbReference type="ARBA" id="ARBA00023204"/>
    </source>
</evidence>
<name>A0A022W8X7_TRIRU</name>
<dbReference type="CDD" id="cd00056">
    <property type="entry name" value="ENDO3c"/>
    <property type="match status" value="1"/>
</dbReference>
<dbReference type="PANTHER" id="PTHR10242">
    <property type="entry name" value="8-OXOGUANINE DNA GLYCOSYLASE"/>
    <property type="match status" value="1"/>
</dbReference>
<feature type="compositionally biased region" description="Basic residues" evidence="12">
    <location>
        <begin position="415"/>
        <end position="426"/>
    </location>
</feature>
<keyword evidence="7" id="KW-0456">Lyase</keyword>
<feature type="compositionally biased region" description="Polar residues" evidence="12">
    <location>
        <begin position="66"/>
        <end position="86"/>
    </location>
</feature>
<dbReference type="SMART" id="SM00478">
    <property type="entry name" value="ENDO3c"/>
    <property type="match status" value="1"/>
</dbReference>
<keyword evidence="8" id="KW-0539">Nucleus</keyword>
<dbReference type="GO" id="GO:0140078">
    <property type="term" value="F:class I DNA-(apurinic or apyrimidinic site) endonuclease activity"/>
    <property type="evidence" value="ECO:0007669"/>
    <property type="project" value="UniProtKB-EC"/>
</dbReference>
<feature type="domain" description="HhH-GPD" evidence="13">
    <location>
        <begin position="147"/>
        <end position="335"/>
    </location>
</feature>
<keyword evidence="9" id="KW-0511">Multifunctional enzyme</keyword>
<feature type="region of interest" description="Disordered" evidence="12">
    <location>
        <begin position="226"/>
        <end position="252"/>
    </location>
</feature>
<keyword evidence="4" id="KW-0227">DNA damage</keyword>
<evidence type="ECO:0000256" key="2">
    <source>
        <dbReference type="ARBA" id="ARBA00010679"/>
    </source>
</evidence>
<evidence type="ECO:0000256" key="8">
    <source>
        <dbReference type="ARBA" id="ARBA00023242"/>
    </source>
</evidence>
<dbReference type="InterPro" id="IPR052054">
    <property type="entry name" value="Oxidative_DNA_repair_enzyme"/>
</dbReference>